<gene>
    <name evidence="2" type="ORF">IAC10_14280</name>
</gene>
<dbReference type="InterPro" id="IPR032710">
    <property type="entry name" value="NTF2-like_dom_sf"/>
</dbReference>
<evidence type="ECO:0000313" key="3">
    <source>
        <dbReference type="Proteomes" id="UP000823928"/>
    </source>
</evidence>
<proteinExistence type="predicted"/>
<dbReference type="Gene3D" id="3.10.450.50">
    <property type="match status" value="1"/>
</dbReference>
<comment type="caution">
    <text evidence="2">The sequence shown here is derived from an EMBL/GenBank/DDBJ whole genome shotgun (WGS) entry which is preliminary data.</text>
</comment>
<sequence>MTRKNEEKELMVQKWFEMWLNQNSQGIEELFCRDAIYVESWGPKYTGLNDIRHWFEEWNTRGSVKTWEIKQFFHKDEQTIVEWYFCNEMKDGRKEEFDGLSLIKWENGKICFLKEYGCNINNYNPYEEGSKPVFRDEKSEWF</sequence>
<dbReference type="InterPro" id="IPR037401">
    <property type="entry name" value="SnoaL-like"/>
</dbReference>
<evidence type="ECO:0000313" key="2">
    <source>
        <dbReference type="EMBL" id="HIS37767.1"/>
    </source>
</evidence>
<feature type="domain" description="SnoaL-like" evidence="1">
    <location>
        <begin position="12"/>
        <end position="111"/>
    </location>
</feature>
<organism evidence="2 3">
    <name type="scientific">Candidatus Scatousia excrementigallinarum</name>
    <dbReference type="NCBI Taxonomy" id="2840935"/>
    <lineage>
        <taxon>Bacteria</taxon>
        <taxon>Candidatus Scatousia</taxon>
    </lineage>
</organism>
<name>A0A9D1F2H2_9BACT</name>
<dbReference type="AlphaFoldDB" id="A0A9D1F2H2"/>
<reference evidence="2" key="1">
    <citation type="submission" date="2020-10" db="EMBL/GenBank/DDBJ databases">
        <authorList>
            <person name="Gilroy R."/>
        </authorList>
    </citation>
    <scope>NUCLEOTIDE SEQUENCE</scope>
    <source>
        <strain evidence="2">6276</strain>
    </source>
</reference>
<dbReference type="Proteomes" id="UP000823928">
    <property type="component" value="Unassembled WGS sequence"/>
</dbReference>
<dbReference type="SUPFAM" id="SSF54427">
    <property type="entry name" value="NTF2-like"/>
    <property type="match status" value="1"/>
</dbReference>
<accession>A0A9D1F2H2</accession>
<reference evidence="2" key="2">
    <citation type="journal article" date="2021" name="PeerJ">
        <title>Extensive microbial diversity within the chicken gut microbiome revealed by metagenomics and culture.</title>
        <authorList>
            <person name="Gilroy R."/>
            <person name="Ravi A."/>
            <person name="Getino M."/>
            <person name="Pursley I."/>
            <person name="Horton D.L."/>
            <person name="Alikhan N.F."/>
            <person name="Baker D."/>
            <person name="Gharbi K."/>
            <person name="Hall N."/>
            <person name="Watson M."/>
            <person name="Adriaenssens E.M."/>
            <person name="Foster-Nyarko E."/>
            <person name="Jarju S."/>
            <person name="Secka A."/>
            <person name="Antonio M."/>
            <person name="Oren A."/>
            <person name="Chaudhuri R.R."/>
            <person name="La Ragione R."/>
            <person name="Hildebrand F."/>
            <person name="Pallen M.J."/>
        </authorList>
    </citation>
    <scope>NUCLEOTIDE SEQUENCE</scope>
    <source>
        <strain evidence="2">6276</strain>
    </source>
</reference>
<dbReference type="Pfam" id="PF12680">
    <property type="entry name" value="SnoaL_2"/>
    <property type="match status" value="1"/>
</dbReference>
<evidence type="ECO:0000259" key="1">
    <source>
        <dbReference type="Pfam" id="PF12680"/>
    </source>
</evidence>
<protein>
    <submittedName>
        <fullName evidence="2">Nuclear transport factor 2 family protein</fullName>
    </submittedName>
</protein>
<dbReference type="EMBL" id="DVIU01000290">
    <property type="protein sequence ID" value="HIS37767.1"/>
    <property type="molecule type" value="Genomic_DNA"/>
</dbReference>